<evidence type="ECO:0000313" key="3">
    <source>
        <dbReference type="Proteomes" id="UP000019277"/>
    </source>
</evidence>
<dbReference type="EMBL" id="AYXG01000080">
    <property type="protein sequence ID" value="EWC62415.1"/>
    <property type="molecule type" value="Genomic_DNA"/>
</dbReference>
<name>W7INF1_9PSEU</name>
<organism evidence="2 3">
    <name type="scientific">Actinokineospora spheciospongiae</name>
    <dbReference type="NCBI Taxonomy" id="909613"/>
    <lineage>
        <taxon>Bacteria</taxon>
        <taxon>Bacillati</taxon>
        <taxon>Actinomycetota</taxon>
        <taxon>Actinomycetes</taxon>
        <taxon>Pseudonocardiales</taxon>
        <taxon>Pseudonocardiaceae</taxon>
        <taxon>Actinokineospora</taxon>
    </lineage>
</organism>
<feature type="region of interest" description="Disordered" evidence="1">
    <location>
        <begin position="1"/>
        <end position="53"/>
    </location>
</feature>
<evidence type="ECO:0000256" key="1">
    <source>
        <dbReference type="SAM" id="MobiDB-lite"/>
    </source>
</evidence>
<keyword evidence="3" id="KW-1185">Reference proteome</keyword>
<sequence>MVSREDRQVNGVGAAHPQDPASRCEPGAAMTAGRVGTGQPPQRDDRAGCARVG</sequence>
<dbReference type="AlphaFoldDB" id="W7INF1"/>
<protein>
    <submittedName>
        <fullName evidence="2">Uncharacterized protein</fullName>
    </submittedName>
</protein>
<feature type="compositionally biased region" description="Basic and acidic residues" evidence="1">
    <location>
        <begin position="42"/>
        <end position="53"/>
    </location>
</feature>
<evidence type="ECO:0000313" key="2">
    <source>
        <dbReference type="EMBL" id="EWC62415.1"/>
    </source>
</evidence>
<accession>W7INF1</accession>
<reference evidence="2 3" key="1">
    <citation type="journal article" date="2014" name="Genome Announc.">
        <title>Draft Genome Sequence of the Antitrypanosomally Active Sponge-Associated Bacterium Actinokineospora sp. Strain EG49.</title>
        <authorList>
            <person name="Harjes J."/>
            <person name="Ryu T."/>
            <person name="Abdelmohsen U.R."/>
            <person name="Moitinho-Silva L."/>
            <person name="Horn H."/>
            <person name="Ravasi T."/>
            <person name="Hentschel U."/>
        </authorList>
    </citation>
    <scope>NUCLEOTIDE SEQUENCE [LARGE SCALE GENOMIC DNA]</scope>
    <source>
        <strain evidence="2 3">EG49</strain>
    </source>
</reference>
<dbReference type="Proteomes" id="UP000019277">
    <property type="component" value="Unassembled WGS sequence"/>
</dbReference>
<proteinExistence type="predicted"/>
<gene>
    <name evidence="2" type="ORF">UO65_2284</name>
</gene>
<comment type="caution">
    <text evidence="2">The sequence shown here is derived from an EMBL/GenBank/DDBJ whole genome shotgun (WGS) entry which is preliminary data.</text>
</comment>